<keyword evidence="1" id="KW-0805">Transcription regulation</keyword>
<evidence type="ECO:0000256" key="1">
    <source>
        <dbReference type="ARBA" id="ARBA00023015"/>
    </source>
</evidence>
<dbReference type="RefSeq" id="WP_220045806.1">
    <property type="nucleotide sequence ID" value="NZ_BAAAVX010000043.1"/>
</dbReference>
<dbReference type="InterPro" id="IPR018060">
    <property type="entry name" value="HTH_AraC"/>
</dbReference>
<protein>
    <submittedName>
        <fullName evidence="5">Helix-turn-helix transcriptional regulator</fullName>
    </submittedName>
</protein>
<dbReference type="PANTHER" id="PTHR46796:SF12">
    <property type="entry name" value="HTH-TYPE DNA-BINDING TRANSCRIPTIONAL ACTIVATOR EUTR"/>
    <property type="match status" value="1"/>
</dbReference>
<dbReference type="InterPro" id="IPR018062">
    <property type="entry name" value="HTH_AraC-typ_CS"/>
</dbReference>
<gene>
    <name evidence="5" type="ORF">K0O64_23850</name>
</gene>
<organism evidence="5 6">
    <name type="scientific">Mycolicibacterium pallens</name>
    <dbReference type="NCBI Taxonomy" id="370524"/>
    <lineage>
        <taxon>Bacteria</taxon>
        <taxon>Bacillati</taxon>
        <taxon>Actinomycetota</taxon>
        <taxon>Actinomycetes</taxon>
        <taxon>Mycobacteriales</taxon>
        <taxon>Mycobacteriaceae</taxon>
        <taxon>Mycolicibacterium</taxon>
    </lineage>
</organism>
<evidence type="ECO:0000259" key="4">
    <source>
        <dbReference type="PROSITE" id="PS01124"/>
    </source>
</evidence>
<keyword evidence="6" id="KW-1185">Reference proteome</keyword>
<dbReference type="PANTHER" id="PTHR46796">
    <property type="entry name" value="HTH-TYPE TRANSCRIPTIONAL ACTIVATOR RHAS-RELATED"/>
    <property type="match status" value="1"/>
</dbReference>
<dbReference type="Pfam" id="PF12833">
    <property type="entry name" value="HTH_18"/>
    <property type="match status" value="1"/>
</dbReference>
<evidence type="ECO:0000256" key="2">
    <source>
        <dbReference type="ARBA" id="ARBA00023125"/>
    </source>
</evidence>
<accession>A0ABX8VE33</accession>
<evidence type="ECO:0000313" key="6">
    <source>
        <dbReference type="Proteomes" id="UP000825367"/>
    </source>
</evidence>
<keyword evidence="3" id="KW-0804">Transcription</keyword>
<keyword evidence="2" id="KW-0238">DNA-binding</keyword>
<evidence type="ECO:0000313" key="5">
    <source>
        <dbReference type="EMBL" id="QYL16048.1"/>
    </source>
</evidence>
<dbReference type="SUPFAM" id="SSF46689">
    <property type="entry name" value="Homeodomain-like"/>
    <property type="match status" value="2"/>
</dbReference>
<dbReference type="Proteomes" id="UP000825367">
    <property type="component" value="Chromosome"/>
</dbReference>
<dbReference type="SMART" id="SM00342">
    <property type="entry name" value="HTH_ARAC"/>
    <property type="match status" value="1"/>
</dbReference>
<dbReference type="PROSITE" id="PS01124">
    <property type="entry name" value="HTH_ARAC_FAMILY_2"/>
    <property type="match status" value="1"/>
</dbReference>
<evidence type="ECO:0000256" key="3">
    <source>
        <dbReference type="ARBA" id="ARBA00023163"/>
    </source>
</evidence>
<proteinExistence type="predicted"/>
<dbReference type="Gene3D" id="1.10.10.60">
    <property type="entry name" value="Homeodomain-like"/>
    <property type="match status" value="1"/>
</dbReference>
<dbReference type="InterPro" id="IPR009057">
    <property type="entry name" value="Homeodomain-like_sf"/>
</dbReference>
<name>A0ABX8VE33_9MYCO</name>
<reference evidence="5 6" key="1">
    <citation type="submission" date="2021-07" db="EMBL/GenBank/DDBJ databases">
        <title>Whole genome sequencing of non-tuberculosis mycobacteria type-strains.</title>
        <authorList>
            <person name="Igarashi Y."/>
            <person name="Osugi A."/>
            <person name="Mitarai S."/>
        </authorList>
    </citation>
    <scope>NUCLEOTIDE SEQUENCE [LARGE SCALE GENOMIC DNA]</scope>
    <source>
        <strain evidence="5 6">JCM 16370</strain>
    </source>
</reference>
<sequence>MLPHHTTCTTADPDAAAAFFKSAWGADGRIDGLDPDHPIRLSRMEIGEVSVTDAELPSTLKFETGEWSCYLVTQVKAGNARIGTNARAEQCAAGDVVLAVRPGRPCWAQTEDAELSVAALVPEALLRITGDLAADGGSAVRFTSARPRSPAAAAQWETTVGYVTSTLTGVRCPDDAALVVGGAVSLLASTLLHVFPNTYADAQPVEQPQVSAPLVRQAIDYIQDNCARDISMSDIAAAINVTPRAVQYMFRRHLDTTPMAYLRRVRLDRAHRDLLAADPSHDTVSAIATRWGFAHTGRFSQVYRAEFGESPSVTLHG</sequence>
<dbReference type="EMBL" id="CP080333">
    <property type="protein sequence ID" value="QYL16048.1"/>
    <property type="molecule type" value="Genomic_DNA"/>
</dbReference>
<dbReference type="InterPro" id="IPR050204">
    <property type="entry name" value="AraC_XylS_family_regulators"/>
</dbReference>
<feature type="domain" description="HTH araC/xylS-type" evidence="4">
    <location>
        <begin position="216"/>
        <end position="317"/>
    </location>
</feature>
<dbReference type="PROSITE" id="PS00041">
    <property type="entry name" value="HTH_ARAC_FAMILY_1"/>
    <property type="match status" value="1"/>
</dbReference>